<dbReference type="RefSeq" id="WP_390352553.1">
    <property type="nucleotide sequence ID" value="NZ_JBHUIZ010000003.1"/>
</dbReference>
<protein>
    <submittedName>
        <fullName evidence="1">YppF family protein</fullName>
    </submittedName>
</protein>
<dbReference type="InterPro" id="IPR025553">
    <property type="entry name" value="YppF"/>
</dbReference>
<evidence type="ECO:0000313" key="1">
    <source>
        <dbReference type="EMBL" id="MDY0396060.1"/>
    </source>
</evidence>
<dbReference type="Pfam" id="PF14178">
    <property type="entry name" value="YppF"/>
    <property type="match status" value="1"/>
</dbReference>
<comment type="caution">
    <text evidence="1">The sequence shown here is derived from an EMBL/GenBank/DDBJ whole genome shotgun (WGS) entry which is preliminary data.</text>
</comment>
<sequence length="65" mass="7599">MQMNKLISVYVTEKEQTPDTIHMLLDFYQCKYVSGKMDIYEYKTILGFLTGRGAVSSHDYSQYMS</sequence>
<gene>
    <name evidence="1" type="primary">yppF</name>
    <name evidence="1" type="ORF">RWE15_18925</name>
</gene>
<name>A0ABU5C9Y8_9BACI</name>
<keyword evidence="2" id="KW-1185">Reference proteome</keyword>
<accession>A0ABU5C9Y8</accession>
<proteinExistence type="predicted"/>
<dbReference type="EMBL" id="JAWDIP010000004">
    <property type="protein sequence ID" value="MDY0396060.1"/>
    <property type="molecule type" value="Genomic_DNA"/>
</dbReference>
<organism evidence="1 2">
    <name type="scientific">Tigheibacillus halophilus</name>
    <dbReference type="NCBI Taxonomy" id="361280"/>
    <lineage>
        <taxon>Bacteria</taxon>
        <taxon>Bacillati</taxon>
        <taxon>Bacillota</taxon>
        <taxon>Bacilli</taxon>
        <taxon>Bacillales</taxon>
        <taxon>Bacillaceae</taxon>
        <taxon>Tigheibacillus</taxon>
    </lineage>
</organism>
<dbReference type="Proteomes" id="UP001281447">
    <property type="component" value="Unassembled WGS sequence"/>
</dbReference>
<evidence type="ECO:0000313" key="2">
    <source>
        <dbReference type="Proteomes" id="UP001281447"/>
    </source>
</evidence>
<reference evidence="1 2" key="1">
    <citation type="submission" date="2023-10" db="EMBL/GenBank/DDBJ databases">
        <title>Virgibacillus halophilus 5B73C genome.</title>
        <authorList>
            <person name="Miliotis G."/>
            <person name="Sengupta P."/>
            <person name="Hameed A."/>
            <person name="Chuvochina M."/>
            <person name="Mcdonagh F."/>
            <person name="Simpson A.C."/>
            <person name="Singh N.K."/>
            <person name="Rekha P.D."/>
            <person name="Raman K."/>
            <person name="Hugenholtz P."/>
            <person name="Venkateswaran K."/>
        </authorList>
    </citation>
    <scope>NUCLEOTIDE SEQUENCE [LARGE SCALE GENOMIC DNA]</scope>
    <source>
        <strain evidence="1 2">5B73C</strain>
    </source>
</reference>